<protein>
    <recommendedName>
        <fullName evidence="4">PEP-CTERM sorting domain-containing protein</fullName>
    </recommendedName>
</protein>
<keyword evidence="3" id="KW-1185">Reference proteome</keyword>
<evidence type="ECO:0000313" key="2">
    <source>
        <dbReference type="EMBL" id="NDW22799.1"/>
    </source>
</evidence>
<feature type="chain" id="PRO_5026662793" description="PEP-CTERM sorting domain-containing protein" evidence="1">
    <location>
        <begin position="19"/>
        <end position="184"/>
    </location>
</feature>
<keyword evidence="1" id="KW-0732">Signal</keyword>
<name>A0A6L9MX06_9ALTE</name>
<feature type="signal peptide" evidence="1">
    <location>
        <begin position="1"/>
        <end position="18"/>
    </location>
</feature>
<dbReference type="Proteomes" id="UP000478837">
    <property type="component" value="Unassembled WGS sequence"/>
</dbReference>
<sequence>MKLAMLLLLSVMSFNSFSSIIYNFEEIEMRNDNDSSRSGLFSGFIQYESAAHVNSLSFEKFEFVFNFGAETVMLTENYLGAISIVDLDDGVFGNSSGTKDEGFEFVFELENYWVTLSNGFFGLGKNDTCFDLEDQSTNDFTVYCAGSLITVTGPDNNSTSVNSPGSFALFALAICGLVGIRARS</sequence>
<evidence type="ECO:0008006" key="4">
    <source>
        <dbReference type="Google" id="ProtNLM"/>
    </source>
</evidence>
<evidence type="ECO:0000256" key="1">
    <source>
        <dbReference type="SAM" id="SignalP"/>
    </source>
</evidence>
<gene>
    <name evidence="2" type="ORF">GTW09_14820</name>
</gene>
<organism evidence="2 3">
    <name type="scientific">Alteromonas hispanica</name>
    <dbReference type="NCBI Taxonomy" id="315421"/>
    <lineage>
        <taxon>Bacteria</taxon>
        <taxon>Pseudomonadati</taxon>
        <taxon>Pseudomonadota</taxon>
        <taxon>Gammaproteobacteria</taxon>
        <taxon>Alteromonadales</taxon>
        <taxon>Alteromonadaceae</taxon>
        <taxon>Alteromonas/Salinimonas group</taxon>
        <taxon>Alteromonas</taxon>
    </lineage>
</organism>
<accession>A0A6L9MX06</accession>
<reference evidence="2 3" key="1">
    <citation type="submission" date="2020-01" db="EMBL/GenBank/DDBJ databases">
        <title>Genomes of bacteria type strains.</title>
        <authorList>
            <person name="Chen J."/>
            <person name="Zhu S."/>
            <person name="Yang J."/>
        </authorList>
    </citation>
    <scope>NUCLEOTIDE SEQUENCE [LARGE SCALE GENOMIC DNA]</scope>
    <source>
        <strain evidence="2 3">LMG 22958</strain>
    </source>
</reference>
<dbReference type="AlphaFoldDB" id="A0A6L9MX06"/>
<comment type="caution">
    <text evidence="2">The sequence shown here is derived from an EMBL/GenBank/DDBJ whole genome shotgun (WGS) entry which is preliminary data.</text>
</comment>
<dbReference type="EMBL" id="JAAAWP010000010">
    <property type="protein sequence ID" value="NDW22799.1"/>
    <property type="molecule type" value="Genomic_DNA"/>
</dbReference>
<proteinExistence type="predicted"/>
<evidence type="ECO:0000313" key="3">
    <source>
        <dbReference type="Proteomes" id="UP000478837"/>
    </source>
</evidence>
<dbReference type="RefSeq" id="WP_163112517.1">
    <property type="nucleotide sequence ID" value="NZ_JAAAWP010000010.1"/>
</dbReference>